<dbReference type="InterPro" id="IPR004358">
    <property type="entry name" value="Sig_transdc_His_kin-like_C"/>
</dbReference>
<dbReference type="GO" id="GO:0005524">
    <property type="term" value="F:ATP binding"/>
    <property type="evidence" value="ECO:0007669"/>
    <property type="project" value="UniProtKB-KW"/>
</dbReference>
<dbReference type="PRINTS" id="PR00344">
    <property type="entry name" value="BCTRLSENSOR"/>
</dbReference>
<dbReference type="SMART" id="SM00304">
    <property type="entry name" value="HAMP"/>
    <property type="match status" value="1"/>
</dbReference>
<dbReference type="Pfam" id="PF02518">
    <property type="entry name" value="HATPase_c"/>
    <property type="match status" value="1"/>
</dbReference>
<keyword evidence="4" id="KW-1003">Cell membrane</keyword>
<feature type="transmembrane region" description="Helical" evidence="12">
    <location>
        <begin position="36"/>
        <end position="57"/>
    </location>
</feature>
<dbReference type="Gene3D" id="6.10.340.10">
    <property type="match status" value="1"/>
</dbReference>
<evidence type="ECO:0000256" key="10">
    <source>
        <dbReference type="ARBA" id="ARBA00023012"/>
    </source>
</evidence>
<accession>A0A7W5CB81</accession>
<dbReference type="InterPro" id="IPR003660">
    <property type="entry name" value="HAMP_dom"/>
</dbReference>
<keyword evidence="9" id="KW-0067">ATP-binding</keyword>
<protein>
    <recommendedName>
        <fullName evidence="3">histidine kinase</fullName>
        <ecNumber evidence="3">2.7.13.3</ecNumber>
    </recommendedName>
</protein>
<dbReference type="InterPro" id="IPR050351">
    <property type="entry name" value="BphY/WalK/GraS-like"/>
</dbReference>
<keyword evidence="8 15" id="KW-0418">Kinase</keyword>
<comment type="caution">
    <text evidence="15">The sequence shown here is derived from an EMBL/GenBank/DDBJ whole genome shotgun (WGS) entry which is preliminary data.</text>
</comment>
<dbReference type="InterPro" id="IPR005467">
    <property type="entry name" value="His_kinase_dom"/>
</dbReference>
<evidence type="ECO:0000256" key="2">
    <source>
        <dbReference type="ARBA" id="ARBA00004651"/>
    </source>
</evidence>
<dbReference type="Pfam" id="PF00512">
    <property type="entry name" value="HisKA"/>
    <property type="match status" value="1"/>
</dbReference>
<dbReference type="GO" id="GO:0000155">
    <property type="term" value="F:phosphorelay sensor kinase activity"/>
    <property type="evidence" value="ECO:0007669"/>
    <property type="project" value="InterPro"/>
</dbReference>
<dbReference type="GO" id="GO:0004721">
    <property type="term" value="F:phosphoprotein phosphatase activity"/>
    <property type="evidence" value="ECO:0007669"/>
    <property type="project" value="TreeGrafter"/>
</dbReference>
<dbReference type="CDD" id="cd00075">
    <property type="entry name" value="HATPase"/>
    <property type="match status" value="1"/>
</dbReference>
<evidence type="ECO:0000256" key="5">
    <source>
        <dbReference type="ARBA" id="ARBA00022553"/>
    </source>
</evidence>
<organism evidence="15 16">
    <name type="scientific">Paenibacillus endophyticus</name>
    <dbReference type="NCBI Taxonomy" id="1294268"/>
    <lineage>
        <taxon>Bacteria</taxon>
        <taxon>Bacillati</taxon>
        <taxon>Bacillota</taxon>
        <taxon>Bacilli</taxon>
        <taxon>Bacillales</taxon>
        <taxon>Paenibacillaceae</taxon>
        <taxon>Paenibacillus</taxon>
    </lineage>
</organism>
<keyword evidence="16" id="KW-1185">Reference proteome</keyword>
<keyword evidence="11 12" id="KW-0472">Membrane</keyword>
<keyword evidence="5" id="KW-0597">Phosphoprotein</keyword>
<dbReference type="SUPFAM" id="SSF47384">
    <property type="entry name" value="Homodimeric domain of signal transducing histidine kinase"/>
    <property type="match status" value="1"/>
</dbReference>
<dbReference type="AlphaFoldDB" id="A0A7W5CB81"/>
<keyword evidence="12" id="KW-0812">Transmembrane</keyword>
<dbReference type="EMBL" id="JACHXW010000013">
    <property type="protein sequence ID" value="MBB3154080.1"/>
    <property type="molecule type" value="Genomic_DNA"/>
</dbReference>
<evidence type="ECO:0000256" key="9">
    <source>
        <dbReference type="ARBA" id="ARBA00022840"/>
    </source>
</evidence>
<evidence type="ECO:0000256" key="8">
    <source>
        <dbReference type="ARBA" id="ARBA00022777"/>
    </source>
</evidence>
<dbReference type="SUPFAM" id="SSF55874">
    <property type="entry name" value="ATPase domain of HSP90 chaperone/DNA topoisomerase II/histidine kinase"/>
    <property type="match status" value="1"/>
</dbReference>
<sequence length="368" mass="41711">MKLRSYLLLANTISIMFIIILLLVFFRYMLLSKEQFIWLTLATVSAGLVSGLLHFLLVRPLEAAVRRVGEGAGRIASGDLEARVEHTGLKEFKLLAEQFNHMGSSLQKSFAQVKAAEYAQRELIANMAHDLRTPLASVQSYVEAIEDDVIQDEETFKRYLGTIRSETIRLGELIQDLFELSTLNAEKREPGELRLATVTVEDILVELLPRFTKPFEAKLLQLRVKLPHRPLLLTIQPRHLQRVLQNLLENAVRHSPRGGWIIIEAEEMNGHTEKFIRFTVSDEGEGVLEEERERIFERFYRSDRSRSRESGGAGLGLSIAKLLVEQYGGKIGVQQSSPQGSTFWFTVHEAAEGGEDTVNRKKSRRGVT</sequence>
<dbReference type="PROSITE" id="PS50109">
    <property type="entry name" value="HIS_KIN"/>
    <property type="match status" value="1"/>
</dbReference>
<dbReference type="Gene3D" id="3.30.565.10">
    <property type="entry name" value="Histidine kinase-like ATPase, C-terminal domain"/>
    <property type="match status" value="1"/>
</dbReference>
<feature type="domain" description="Histidine kinase" evidence="13">
    <location>
        <begin position="126"/>
        <end position="351"/>
    </location>
</feature>
<evidence type="ECO:0000256" key="3">
    <source>
        <dbReference type="ARBA" id="ARBA00012438"/>
    </source>
</evidence>
<dbReference type="InterPro" id="IPR003661">
    <property type="entry name" value="HisK_dim/P_dom"/>
</dbReference>
<dbReference type="FunFam" id="1.10.287.130:FF:000001">
    <property type="entry name" value="Two-component sensor histidine kinase"/>
    <property type="match status" value="1"/>
</dbReference>
<dbReference type="PANTHER" id="PTHR45453">
    <property type="entry name" value="PHOSPHATE REGULON SENSOR PROTEIN PHOR"/>
    <property type="match status" value="1"/>
</dbReference>
<keyword evidence="7" id="KW-0547">Nucleotide-binding</keyword>
<dbReference type="SMART" id="SM00387">
    <property type="entry name" value="HATPase_c"/>
    <property type="match status" value="1"/>
</dbReference>
<evidence type="ECO:0000256" key="1">
    <source>
        <dbReference type="ARBA" id="ARBA00000085"/>
    </source>
</evidence>
<dbReference type="GO" id="GO:0016036">
    <property type="term" value="P:cellular response to phosphate starvation"/>
    <property type="evidence" value="ECO:0007669"/>
    <property type="project" value="TreeGrafter"/>
</dbReference>
<keyword evidence="12" id="KW-1133">Transmembrane helix</keyword>
<keyword evidence="10" id="KW-0902">Two-component regulatory system</keyword>
<dbReference type="CDD" id="cd06225">
    <property type="entry name" value="HAMP"/>
    <property type="match status" value="1"/>
</dbReference>
<dbReference type="PROSITE" id="PS50885">
    <property type="entry name" value="HAMP"/>
    <property type="match status" value="1"/>
</dbReference>
<dbReference type="InterPro" id="IPR036097">
    <property type="entry name" value="HisK_dim/P_sf"/>
</dbReference>
<evidence type="ECO:0000256" key="12">
    <source>
        <dbReference type="SAM" id="Phobius"/>
    </source>
</evidence>
<comment type="subcellular location">
    <subcellularLocation>
        <location evidence="2">Cell membrane</location>
        <topology evidence="2">Multi-pass membrane protein</topology>
    </subcellularLocation>
</comment>
<dbReference type="InterPro" id="IPR003594">
    <property type="entry name" value="HATPase_dom"/>
</dbReference>
<dbReference type="InterPro" id="IPR036890">
    <property type="entry name" value="HATPase_C_sf"/>
</dbReference>
<comment type="catalytic activity">
    <reaction evidence="1">
        <text>ATP + protein L-histidine = ADP + protein N-phospho-L-histidine.</text>
        <dbReference type="EC" id="2.7.13.3"/>
    </reaction>
</comment>
<dbReference type="FunFam" id="3.30.565.10:FF:000006">
    <property type="entry name" value="Sensor histidine kinase WalK"/>
    <property type="match status" value="1"/>
</dbReference>
<feature type="transmembrane region" description="Helical" evidence="12">
    <location>
        <begin position="7"/>
        <end position="30"/>
    </location>
</feature>
<dbReference type="RefSeq" id="WP_183566847.1">
    <property type="nucleotide sequence ID" value="NZ_CBCSLB010000013.1"/>
</dbReference>
<feature type="domain" description="HAMP" evidence="14">
    <location>
        <begin position="59"/>
        <end position="111"/>
    </location>
</feature>
<dbReference type="Pfam" id="PF00672">
    <property type="entry name" value="HAMP"/>
    <property type="match status" value="1"/>
</dbReference>
<dbReference type="CDD" id="cd00082">
    <property type="entry name" value="HisKA"/>
    <property type="match status" value="1"/>
</dbReference>
<gene>
    <name evidence="15" type="ORF">FHS16_004156</name>
</gene>
<dbReference type="GO" id="GO:0005886">
    <property type="term" value="C:plasma membrane"/>
    <property type="evidence" value="ECO:0007669"/>
    <property type="project" value="UniProtKB-SubCell"/>
</dbReference>
<evidence type="ECO:0000256" key="4">
    <source>
        <dbReference type="ARBA" id="ARBA00022475"/>
    </source>
</evidence>
<evidence type="ECO:0000256" key="7">
    <source>
        <dbReference type="ARBA" id="ARBA00022741"/>
    </source>
</evidence>
<dbReference type="EC" id="2.7.13.3" evidence="3"/>
<evidence type="ECO:0000313" key="16">
    <source>
        <dbReference type="Proteomes" id="UP000518605"/>
    </source>
</evidence>
<dbReference type="Proteomes" id="UP000518605">
    <property type="component" value="Unassembled WGS sequence"/>
</dbReference>
<dbReference type="SUPFAM" id="SSF158472">
    <property type="entry name" value="HAMP domain-like"/>
    <property type="match status" value="1"/>
</dbReference>
<evidence type="ECO:0000259" key="14">
    <source>
        <dbReference type="PROSITE" id="PS50885"/>
    </source>
</evidence>
<keyword evidence="6 15" id="KW-0808">Transferase</keyword>
<proteinExistence type="predicted"/>
<dbReference type="PANTHER" id="PTHR45453:SF1">
    <property type="entry name" value="PHOSPHATE REGULON SENSOR PROTEIN PHOR"/>
    <property type="match status" value="1"/>
</dbReference>
<evidence type="ECO:0000313" key="15">
    <source>
        <dbReference type="EMBL" id="MBB3154080.1"/>
    </source>
</evidence>
<dbReference type="SMART" id="SM00388">
    <property type="entry name" value="HisKA"/>
    <property type="match status" value="1"/>
</dbReference>
<evidence type="ECO:0000256" key="11">
    <source>
        <dbReference type="ARBA" id="ARBA00023136"/>
    </source>
</evidence>
<name>A0A7W5CB81_9BACL</name>
<evidence type="ECO:0000256" key="6">
    <source>
        <dbReference type="ARBA" id="ARBA00022679"/>
    </source>
</evidence>
<dbReference type="Gene3D" id="1.10.287.130">
    <property type="match status" value="1"/>
</dbReference>
<evidence type="ECO:0000259" key="13">
    <source>
        <dbReference type="PROSITE" id="PS50109"/>
    </source>
</evidence>
<reference evidence="15 16" key="1">
    <citation type="submission" date="2020-08" db="EMBL/GenBank/DDBJ databases">
        <title>Genomic Encyclopedia of Type Strains, Phase III (KMG-III): the genomes of soil and plant-associated and newly described type strains.</title>
        <authorList>
            <person name="Whitman W."/>
        </authorList>
    </citation>
    <scope>NUCLEOTIDE SEQUENCE [LARGE SCALE GENOMIC DNA]</scope>
    <source>
        <strain evidence="15 16">CECT 8234</strain>
    </source>
</reference>